<gene>
    <name evidence="1" type="ORF">NE237_023671</name>
</gene>
<proteinExistence type="predicted"/>
<comment type="caution">
    <text evidence="1">The sequence shown here is derived from an EMBL/GenBank/DDBJ whole genome shotgun (WGS) entry which is preliminary data.</text>
</comment>
<keyword evidence="2" id="KW-1185">Reference proteome</keyword>
<evidence type="ECO:0000313" key="1">
    <source>
        <dbReference type="EMBL" id="KAJ4963732.1"/>
    </source>
</evidence>
<protein>
    <submittedName>
        <fullName evidence="1">Uncharacterized protein</fullName>
    </submittedName>
</protein>
<reference evidence="1" key="1">
    <citation type="journal article" date="2023" name="Plant J.">
        <title>The genome of the king protea, Protea cynaroides.</title>
        <authorList>
            <person name="Chang J."/>
            <person name="Duong T.A."/>
            <person name="Schoeman C."/>
            <person name="Ma X."/>
            <person name="Roodt D."/>
            <person name="Barker N."/>
            <person name="Li Z."/>
            <person name="Van de Peer Y."/>
            <person name="Mizrachi E."/>
        </authorList>
    </citation>
    <scope>NUCLEOTIDE SEQUENCE</scope>
    <source>
        <tissue evidence="1">Young leaves</tissue>
    </source>
</reference>
<dbReference type="EMBL" id="JAMYWD010000008">
    <property type="protein sequence ID" value="KAJ4963732.1"/>
    <property type="molecule type" value="Genomic_DNA"/>
</dbReference>
<evidence type="ECO:0000313" key="2">
    <source>
        <dbReference type="Proteomes" id="UP001141806"/>
    </source>
</evidence>
<accession>A0A9Q0HGR3</accession>
<name>A0A9Q0HGR3_9MAGN</name>
<dbReference type="Proteomes" id="UP001141806">
    <property type="component" value="Unassembled WGS sequence"/>
</dbReference>
<organism evidence="1 2">
    <name type="scientific">Protea cynaroides</name>
    <dbReference type="NCBI Taxonomy" id="273540"/>
    <lineage>
        <taxon>Eukaryota</taxon>
        <taxon>Viridiplantae</taxon>
        <taxon>Streptophyta</taxon>
        <taxon>Embryophyta</taxon>
        <taxon>Tracheophyta</taxon>
        <taxon>Spermatophyta</taxon>
        <taxon>Magnoliopsida</taxon>
        <taxon>Proteales</taxon>
        <taxon>Proteaceae</taxon>
        <taxon>Protea</taxon>
    </lineage>
</organism>
<sequence>MKVPPSRKVPPSSEALRRKVPSSSESLHLVRFFVRRSLHLVKLFVGRSLHLVRLFVGRSLHLVRLFVGGCQMIVFCCSLEFRMTFASLVVSIGRFLLMAISKLKSRHAADESLKGEVQQHTLDPSQNRVAVAHSVLGNGSRRIADGLVLCKLSFSSTTTSPDNII</sequence>
<dbReference type="AlphaFoldDB" id="A0A9Q0HGR3"/>